<feature type="domain" description="Agglutinin-like protein N-terminal" evidence="4">
    <location>
        <begin position="54"/>
        <end position="303"/>
    </location>
</feature>
<evidence type="ECO:0000313" key="5">
    <source>
        <dbReference type="EMBL" id="GCE98341.1"/>
    </source>
</evidence>
<dbReference type="InterPro" id="IPR024672">
    <property type="entry name" value="Agglutinin-like_N"/>
</dbReference>
<accession>A0A4C2E348</accession>
<feature type="region of interest" description="Disordered" evidence="2">
    <location>
        <begin position="395"/>
        <end position="417"/>
    </location>
</feature>
<gene>
    <name evidence="5" type="ORF">ZYGM_004547</name>
</gene>
<name>A0A4C2E348_9SACH</name>
<feature type="signal peptide" evidence="3">
    <location>
        <begin position="1"/>
        <end position="23"/>
    </location>
</feature>
<dbReference type="Pfam" id="PF11766">
    <property type="entry name" value="Candida_ALS_N"/>
    <property type="match status" value="1"/>
</dbReference>
<feature type="region of interest" description="Disordered" evidence="2">
    <location>
        <begin position="565"/>
        <end position="604"/>
    </location>
</feature>
<dbReference type="InterPro" id="IPR043063">
    <property type="entry name" value="Agglutinin-like_N_N2"/>
</dbReference>
<feature type="compositionally biased region" description="Polar residues" evidence="2">
    <location>
        <begin position="395"/>
        <end position="408"/>
    </location>
</feature>
<protein>
    <recommendedName>
        <fullName evidence="4">Agglutinin-like protein N-terminal domain-containing protein</fullName>
    </recommendedName>
</protein>
<dbReference type="Gene3D" id="2.60.40.2430">
    <property type="entry name" value="Agglutinin-like protein, N-terminal domain, N2 subdomain"/>
    <property type="match status" value="1"/>
</dbReference>
<dbReference type="GO" id="GO:0000128">
    <property type="term" value="P:flocculation"/>
    <property type="evidence" value="ECO:0007669"/>
    <property type="project" value="InterPro"/>
</dbReference>
<dbReference type="PANTHER" id="PTHR33793">
    <property type="entry name" value="ALPHA-AGGLUTININ"/>
    <property type="match status" value="1"/>
</dbReference>
<dbReference type="EMBL" id="BIMX01000004">
    <property type="protein sequence ID" value="GCE98341.1"/>
    <property type="molecule type" value="Genomic_DNA"/>
</dbReference>
<dbReference type="Gene3D" id="2.60.40.1280">
    <property type="match status" value="1"/>
</dbReference>
<organism evidence="5 6">
    <name type="scientific">Zygosaccharomyces mellis</name>
    <dbReference type="NCBI Taxonomy" id="42258"/>
    <lineage>
        <taxon>Eukaryota</taxon>
        <taxon>Fungi</taxon>
        <taxon>Dikarya</taxon>
        <taxon>Ascomycota</taxon>
        <taxon>Saccharomycotina</taxon>
        <taxon>Saccharomycetes</taxon>
        <taxon>Saccharomycetales</taxon>
        <taxon>Saccharomycetaceae</taxon>
        <taxon>Zygosaccharomyces</taxon>
    </lineage>
</organism>
<sequence length="908" mass="96763">MYKNFNSIRLILLTFCLVWRASAKEINTISFSGLTFTPLSSLHYPHQGWSTSFDFKIDDGSSVSKDDYFSLSFPTVYRIKFDDNKLTTNATLQDGSEAFECVAAQQAAYKNKDTIFKCVAIRDLSSYSSLSGSLSFGLSFSSGGSAYQYEMQNADKFHSGSMQVLLADQLSAPIQFDSANFTKDIYTIGRSTTFNSLESYYLGMSCPNGYLLGGTQTINYDRENKGYDLDCSSIQVHLSDEYNDWSLPLKDDDAGAKVDCSDDTLKINMGQASANQMLWVNALQDVSDGINTIQHEVHLQYSCSNTEQKTTYETQFSTVVEYMIYQASGTGTLSGLTATPVPSSSSAVTIQTITSTTTTGWTGAYNTTYSTGSTGLSGSGGVPTDEIIYYVETPSESKTSASETSVPKTSAPETITTTTTTGWTGAYNTTYSTGSTGLSGSSGVPTDEIIYYVETPDTQLYQITTKLVTISRTTTIGWSGTYSSTYSTGSTTFGSNNGTLTRETIYYVETPTTSVLPLSSEVTLTSAIPQLVTLSTSDLNSTYITTCNSLKSVSTANWLSSNSETITPKPGVRTNHSSTRHITKSVTTHSPKNSPTLSTPASGISSASISRFSPHVTNRSWPLTFTQPTYAVFSQSSSVIFASTALSSVSVPFSRVSTISNIKHSTNLTGVVATTPTSRTSSNASATYTSTVRSPVNSTPLTNPVGAFSASTSISISTNSRTPLTINSSSAAESLSSSKLPSQLTAVSTMLTAYTNTVSSPASSTLPFNFSSAAAVSDISNPTIPFASSSSGRFSLGLSLDQGSMAQTPVAQSSTHCSISTDISTNIVTVTKNSTITKYATASVTHTVTHKVNNYNCSTETVQSLLKPYSSSSSSNTSPSLAAYSGKGFILKRTNSITALLAMLLFIL</sequence>
<proteinExistence type="predicted"/>
<evidence type="ECO:0000259" key="4">
    <source>
        <dbReference type="SMART" id="SM01056"/>
    </source>
</evidence>
<feature type="chain" id="PRO_5020953863" description="Agglutinin-like protein N-terminal domain-containing protein" evidence="3">
    <location>
        <begin position="24"/>
        <end position="908"/>
    </location>
</feature>
<evidence type="ECO:0000256" key="2">
    <source>
        <dbReference type="SAM" id="MobiDB-lite"/>
    </source>
</evidence>
<evidence type="ECO:0000256" key="1">
    <source>
        <dbReference type="ARBA" id="ARBA00022737"/>
    </source>
</evidence>
<dbReference type="InterPro" id="IPR001389">
    <property type="entry name" value="Flocculin"/>
</dbReference>
<feature type="compositionally biased region" description="Polar residues" evidence="2">
    <location>
        <begin position="584"/>
        <end position="597"/>
    </location>
</feature>
<dbReference type="SMART" id="SM01056">
    <property type="entry name" value="Candida_ALS_N"/>
    <property type="match status" value="1"/>
</dbReference>
<dbReference type="InterPro" id="IPR033504">
    <property type="entry name" value="ALS"/>
</dbReference>
<dbReference type="OrthoDB" id="3981162at2759"/>
<evidence type="ECO:0000256" key="3">
    <source>
        <dbReference type="SAM" id="SignalP"/>
    </source>
</evidence>
<keyword evidence="3" id="KW-0732">Signal</keyword>
<comment type="caution">
    <text evidence="5">The sequence shown here is derived from an EMBL/GenBank/DDBJ whole genome shotgun (WGS) entry which is preliminary data.</text>
</comment>
<dbReference type="AlphaFoldDB" id="A0A4C2E348"/>
<dbReference type="Pfam" id="PF00624">
    <property type="entry name" value="Flocculin"/>
    <property type="match status" value="3"/>
</dbReference>
<dbReference type="PANTHER" id="PTHR33793:SF2">
    <property type="entry name" value="AGGLUTININ-LIKE PROTEIN 6"/>
    <property type="match status" value="1"/>
</dbReference>
<reference evidence="5 6" key="1">
    <citation type="submission" date="2019-01" db="EMBL/GenBank/DDBJ databases">
        <title>Draft Genome Sequencing of Zygosaccharomyces mellis Ca-7.</title>
        <authorList>
            <person name="Shiwa Y."/>
            <person name="Kanesaki Y."/>
            <person name="Ishige T."/>
            <person name="Mura K."/>
            <person name="Hori T."/>
            <person name="Tamura T."/>
        </authorList>
    </citation>
    <scope>NUCLEOTIDE SEQUENCE [LARGE SCALE GENOMIC DNA]</scope>
    <source>
        <strain evidence="5 6">Ca-7</strain>
    </source>
</reference>
<keyword evidence="1" id="KW-0677">Repeat</keyword>
<dbReference type="Proteomes" id="UP000301737">
    <property type="component" value="Unassembled WGS sequence"/>
</dbReference>
<dbReference type="InterPro" id="IPR011252">
    <property type="entry name" value="Fibrogen-bd_dom1"/>
</dbReference>
<evidence type="ECO:0000313" key="6">
    <source>
        <dbReference type="Proteomes" id="UP000301737"/>
    </source>
</evidence>
<keyword evidence="6" id="KW-1185">Reference proteome</keyword>